<evidence type="ECO:0000259" key="4">
    <source>
        <dbReference type="PROSITE" id="PS01124"/>
    </source>
</evidence>
<evidence type="ECO:0000256" key="2">
    <source>
        <dbReference type="ARBA" id="ARBA00023125"/>
    </source>
</evidence>
<name>A0ABX8E6W2_9SPHN</name>
<dbReference type="Proteomes" id="UP000677126">
    <property type="component" value="Chromosome"/>
</dbReference>
<reference evidence="5 6" key="1">
    <citation type="journal article" date="2021" name="Int. J. Syst. Evol. Microbiol.">
        <title>Novosphingobium decolorationis sp. nov., an aniline blue-decolourizing bacterium isolated from East Pacific sediment.</title>
        <authorList>
            <person name="Chen X."/>
            <person name="Dong B."/>
            <person name="Chen T."/>
            <person name="Ren N."/>
            <person name="Wang J."/>
            <person name="Xu Y."/>
            <person name="Yang J."/>
            <person name="Zhu S."/>
            <person name="Chen J."/>
        </authorList>
    </citation>
    <scope>NUCLEOTIDE SEQUENCE [LARGE SCALE GENOMIC DNA]</scope>
    <source>
        <strain evidence="5 6">502str22</strain>
    </source>
</reference>
<dbReference type="PROSITE" id="PS01124">
    <property type="entry name" value="HTH_ARAC_FAMILY_2"/>
    <property type="match status" value="1"/>
</dbReference>
<feature type="domain" description="HTH araC/xylS-type" evidence="4">
    <location>
        <begin position="181"/>
        <end position="264"/>
    </location>
</feature>
<dbReference type="EMBL" id="CP054856">
    <property type="protein sequence ID" value="QVM84917.1"/>
    <property type="molecule type" value="Genomic_DNA"/>
</dbReference>
<dbReference type="PANTHER" id="PTHR46796">
    <property type="entry name" value="HTH-TYPE TRANSCRIPTIONAL ACTIVATOR RHAS-RELATED"/>
    <property type="match status" value="1"/>
</dbReference>
<evidence type="ECO:0000313" key="6">
    <source>
        <dbReference type="Proteomes" id="UP000677126"/>
    </source>
</evidence>
<evidence type="ECO:0000256" key="1">
    <source>
        <dbReference type="ARBA" id="ARBA00023015"/>
    </source>
</evidence>
<dbReference type="InterPro" id="IPR018060">
    <property type="entry name" value="HTH_AraC"/>
</dbReference>
<proteinExistence type="predicted"/>
<evidence type="ECO:0000256" key="3">
    <source>
        <dbReference type="ARBA" id="ARBA00023163"/>
    </source>
</evidence>
<dbReference type="InterPro" id="IPR050204">
    <property type="entry name" value="AraC_XylS_family_regulators"/>
</dbReference>
<dbReference type="Pfam" id="PF12833">
    <property type="entry name" value="HTH_18"/>
    <property type="match status" value="1"/>
</dbReference>
<dbReference type="SMART" id="SM00342">
    <property type="entry name" value="HTH_ARAC"/>
    <property type="match status" value="1"/>
</dbReference>
<keyword evidence="3" id="KW-0804">Transcription</keyword>
<gene>
    <name evidence="5" type="ORF">HT578_15570</name>
</gene>
<protein>
    <submittedName>
        <fullName evidence="5">AraC family transcriptional regulator</fullName>
    </submittedName>
</protein>
<keyword evidence="1" id="KW-0805">Transcription regulation</keyword>
<evidence type="ECO:0000313" key="5">
    <source>
        <dbReference type="EMBL" id="QVM84917.1"/>
    </source>
</evidence>
<keyword evidence="6" id="KW-1185">Reference proteome</keyword>
<organism evidence="5 6">
    <name type="scientific">Novosphingobium decolorationis</name>
    <dbReference type="NCBI Taxonomy" id="2698673"/>
    <lineage>
        <taxon>Bacteria</taxon>
        <taxon>Pseudomonadati</taxon>
        <taxon>Pseudomonadota</taxon>
        <taxon>Alphaproteobacteria</taxon>
        <taxon>Sphingomonadales</taxon>
        <taxon>Sphingomonadaceae</taxon>
        <taxon>Novosphingobium</taxon>
    </lineage>
</organism>
<sequence>MTARCKVTANYLDVAPELHRYFASVFLIEIDVPDGGMVEDFMFPDWATMRFNAQGVVGGTTRSGEALPGSRFVVSGARSQEAYVRTGSVRQWGVLIHPLGWALLVGKPARDYANRLVDGMADPAFERFRPLADTLSSGVPDARGELCRITQFFMGLEPIDDPAAGTIAAAYEAIRDPEVSSVEDLAGRAGVTRRTLERLCQRAFGFPPKLLLRRQRFLRSLAHFAADPSLKWIDALDPGYCDQAQFVRDFREFMGMTPSEYSHRSKPFVDAVLKERARYMVEEVGPRGGTRSLVA</sequence>
<keyword evidence="2" id="KW-0238">DNA-binding</keyword>
<accession>A0ABX8E6W2</accession>
<dbReference type="Gene3D" id="1.10.10.60">
    <property type="entry name" value="Homeodomain-like"/>
    <property type="match status" value="1"/>
</dbReference>